<protein>
    <submittedName>
        <fullName evidence="2">Uncharacterized protein</fullName>
    </submittedName>
</protein>
<accession>A0A196SIW0</accession>
<gene>
    <name evidence="2" type="ORF">AV274_1285</name>
</gene>
<feature type="chain" id="PRO_5008274648" evidence="1">
    <location>
        <begin position="24"/>
        <end position="415"/>
    </location>
</feature>
<dbReference type="Proteomes" id="UP000078348">
    <property type="component" value="Unassembled WGS sequence"/>
</dbReference>
<proteinExistence type="predicted"/>
<dbReference type="EMBL" id="LXWW01000052">
    <property type="protein sequence ID" value="OAO16975.1"/>
    <property type="molecule type" value="Genomic_DNA"/>
</dbReference>
<evidence type="ECO:0000313" key="3">
    <source>
        <dbReference type="Proteomes" id="UP000078348"/>
    </source>
</evidence>
<name>A0A196SIW0_BLAHN</name>
<sequence length="415" mass="47352">MAAPPTPLPSSLQLLLQLPFIAAQLTASPLYSPDAVKSALLASLAIPSDSIHTFLATLWRAIAPPPVISFSHPVFRDDFYLRFYNRLRLAESLFVRFVATLYRRSAFRALRPAALRATLRNAHKVMKRELEGCFPCTASLEVRLDSGNSGIARVFDRSAYRNEPQSQPVWVPCVRPQNQHDCHESAYVADYTTWLVKHHDHYTWSGKYQRPGVSVMDEEEFRQRVREDVEMTEEAFAAQLSVLAREGTTARQRVACCEEMEVDAIHNVNRFALFLDSVPQRSEKDAMRGCEEDAATFSRMEGEWFQETVFLVRCAQCGRDEASAHRTHFRALPTAFALDGVPSLYLSSLEKEQLCPLCLCLLHYCGTRKRADKSPNPEWSIQIPVGERDRVMSHIRNVIHDMDQQLERIFYANDK</sequence>
<comment type="caution">
    <text evidence="2">The sequence shown here is derived from an EMBL/GenBank/DDBJ whole genome shotgun (WGS) entry which is preliminary data.</text>
</comment>
<organism evidence="2 3">
    <name type="scientific">Blastocystis sp. subtype 1 (strain ATCC 50177 / NandII)</name>
    <dbReference type="NCBI Taxonomy" id="478820"/>
    <lineage>
        <taxon>Eukaryota</taxon>
        <taxon>Sar</taxon>
        <taxon>Stramenopiles</taxon>
        <taxon>Bigyra</taxon>
        <taxon>Opalozoa</taxon>
        <taxon>Opalinata</taxon>
        <taxon>Blastocystidae</taxon>
        <taxon>Blastocystis</taxon>
    </lineage>
</organism>
<keyword evidence="1" id="KW-0732">Signal</keyword>
<feature type="signal peptide" evidence="1">
    <location>
        <begin position="1"/>
        <end position="23"/>
    </location>
</feature>
<reference evidence="2 3" key="1">
    <citation type="submission" date="2016-05" db="EMBL/GenBank/DDBJ databases">
        <title>Nuclear genome of Blastocystis sp. subtype 1 NandII.</title>
        <authorList>
            <person name="Gentekaki E."/>
            <person name="Curtis B."/>
            <person name="Stairs C."/>
            <person name="Eme L."/>
            <person name="Herman E."/>
            <person name="Klimes V."/>
            <person name="Arias M.C."/>
            <person name="Elias M."/>
            <person name="Hilliou F."/>
            <person name="Klute M."/>
            <person name="Malik S.-B."/>
            <person name="Pightling A."/>
            <person name="Rachubinski R."/>
            <person name="Salas D."/>
            <person name="Schlacht A."/>
            <person name="Suga H."/>
            <person name="Archibald J."/>
            <person name="Ball S.G."/>
            <person name="Clark G."/>
            <person name="Dacks J."/>
            <person name="Van Der Giezen M."/>
            <person name="Tsaousis A."/>
            <person name="Roger A."/>
        </authorList>
    </citation>
    <scope>NUCLEOTIDE SEQUENCE [LARGE SCALE GENOMIC DNA]</scope>
    <source>
        <strain evidence="3">ATCC 50177 / NandII</strain>
    </source>
</reference>
<evidence type="ECO:0000256" key="1">
    <source>
        <dbReference type="SAM" id="SignalP"/>
    </source>
</evidence>
<dbReference type="AlphaFoldDB" id="A0A196SIW0"/>
<evidence type="ECO:0000313" key="2">
    <source>
        <dbReference type="EMBL" id="OAO16975.1"/>
    </source>
</evidence>
<keyword evidence="3" id="KW-1185">Reference proteome</keyword>